<dbReference type="EMBL" id="JAADJF010000651">
    <property type="protein sequence ID" value="KAF4414930.1"/>
    <property type="molecule type" value="Genomic_DNA"/>
</dbReference>
<comment type="caution">
    <text evidence="1">The sequence shown here is derived from an EMBL/GenBank/DDBJ whole genome shotgun (WGS) entry which is preliminary data.</text>
</comment>
<evidence type="ECO:0000313" key="1">
    <source>
        <dbReference type="EMBL" id="KAF4414930.1"/>
    </source>
</evidence>
<proteinExistence type="predicted"/>
<organism evidence="1 2">
    <name type="scientific">Fusarium acutatum</name>
    <dbReference type="NCBI Taxonomy" id="78861"/>
    <lineage>
        <taxon>Eukaryota</taxon>
        <taxon>Fungi</taxon>
        <taxon>Dikarya</taxon>
        <taxon>Ascomycota</taxon>
        <taxon>Pezizomycotina</taxon>
        <taxon>Sordariomycetes</taxon>
        <taxon>Hypocreomycetidae</taxon>
        <taxon>Hypocreales</taxon>
        <taxon>Nectriaceae</taxon>
        <taxon>Fusarium</taxon>
        <taxon>Fusarium fujikuroi species complex</taxon>
    </lineage>
</organism>
<keyword evidence="2" id="KW-1185">Reference proteome</keyword>
<dbReference type="OrthoDB" id="5292533at2759"/>
<name>A0A8H4NDG6_9HYPO</name>
<gene>
    <name evidence="1" type="ORF">FACUT_13834</name>
</gene>
<evidence type="ECO:0000313" key="2">
    <source>
        <dbReference type="Proteomes" id="UP000536711"/>
    </source>
</evidence>
<dbReference type="Proteomes" id="UP000536711">
    <property type="component" value="Unassembled WGS sequence"/>
</dbReference>
<dbReference type="AlphaFoldDB" id="A0A8H4NDG6"/>
<reference evidence="1 2" key="1">
    <citation type="submission" date="2020-01" db="EMBL/GenBank/DDBJ databases">
        <title>Identification and distribution of gene clusters putatively required for synthesis of sphingolipid metabolism inhibitors in phylogenetically diverse species of the filamentous fungus Fusarium.</title>
        <authorList>
            <person name="Kim H.-S."/>
            <person name="Busman M."/>
            <person name="Brown D.W."/>
            <person name="Divon H."/>
            <person name="Uhlig S."/>
            <person name="Proctor R.H."/>
        </authorList>
    </citation>
    <scope>NUCLEOTIDE SEQUENCE [LARGE SCALE GENOMIC DNA]</scope>
    <source>
        <strain evidence="1 2">NRRL 13308</strain>
    </source>
</reference>
<sequence length="312" mass="34939">MAGDTALAIVALAPALAAVILTDRGWKIITLAARRGRLLYVDANLIRAFILMAAKADYLPRRQRGDAKDLNFTGVVINRQIIKMEKENEPDVIVLHLQGTLQRTLSKPHVQRILNSYPPLSQDPWQRSIFSESDLCRGGWIAAIGLDEGWKDETSFLPIYVDSVQYNGKKGGLFWRSIDRIIAMLSNVWLPVFQSTPGGDRVKQALIALTYMREGETESGFENLFNISFLKSPPTSLQRRQIIDYFNSKPTLGHSGFVQFRQDWEALLDAVLVAAVLGTSRCVAYVKNPGREMNLLPLDSLLDSSDIYIRGC</sequence>
<protein>
    <submittedName>
        <fullName evidence="1">Uncharacterized protein</fullName>
    </submittedName>
</protein>
<accession>A0A8H4NDG6</accession>